<dbReference type="Proteomes" id="UP001595904">
    <property type="component" value="Unassembled WGS sequence"/>
</dbReference>
<evidence type="ECO:0000313" key="17">
    <source>
        <dbReference type="Proteomes" id="UP001595904"/>
    </source>
</evidence>
<keyword evidence="4" id="KW-0410">Iron transport</keyword>
<keyword evidence="5 10" id="KW-0812">Transmembrane</keyword>
<feature type="chain" id="PRO_5046870996" evidence="12">
    <location>
        <begin position="24"/>
        <end position="1023"/>
    </location>
</feature>
<sequence>MLKNRTRLTALLLALGALSIAVAEDRDAAASRVAFDIPKQPLNEALAEWARQSGLQVLQRNLDSALHETVSIAVTGQLSPIEALQRLLANTGLTYELINERTVRIAPAPRSSTQLEEESLTEEVLVQSRRPFTDQNMDIVRTGDDVQPYQILSSEKIERSGAVNVEDFLKQNLTMNTTAQTNGAQASNYLGNTSSINLRGLGANQTLILINGRRSAAPVYFGAVNQPDINGIPLSAIDRIETLPNSAAAIYGGAALGGVINVVLKHDYRGGDLKVSYDTPTDGAAARGAVDGAYGMAFENGKTNVMFSGYYSESDSMQIADRPELASRGLDTILANYPALISSTTLPYSFGTTPNIVASDGGLLTLRNGTALNSAMTYIPAGFTAGSDPAALVANAGGVNYTRPDITGRLANVASLRGQVGGEATVKSFGVVARRQMTERLEAFAEYFYASNGTHAAVNPIADNYRIPNTAPTNPFQQAVTVSLPLDITQPYETGSITRRVVVGAVMDLPNDWRGEADYTWSSSRANYRSVGLDTNALQTALNTGAVNPFVDTLRSPLDLSAYYAPFAYTAPSTLDDFAVRLAGPLPRLWAGAPTLAIGIGHRKEGLDNGYFQRVSPDFPSSGYTRYTNFLNQSQTTDSVYLETLFPLVARVPGVRALDLQMAVRTERYDVDTGTGSQNTGPDYRIDWSTIERNTVEYTSTNPTLGLRYKPIDSLTLRASYATAFLPPAYSQIVAGTLDPVPLLVIDPQRGFTAISVNRIRGGNPDLKPQESTSWNVGVIFEPGFLQGARFNLEWYRIEQSNVILTPTAQQIVDNESQFPGRVQRAAPTAGDPYQAGPITLVDYSLVNANESRTEGFDFTASYRWRTQRYGSYLLSAQATRIDSYQVQSSLGSPLQEIVNQVAYGAPLKFRSNAALIWYRGPWSAGWVMSYFGSYPQYNVGTDIYVRAQGDTEVSSQSYHDLSGSYRFEQTRGALAGVTVQFGVKNLFNERPPLDVYFPAYLYSSPFGDSRLRSVWASLGKRF</sequence>
<evidence type="ECO:0000256" key="1">
    <source>
        <dbReference type="ARBA" id="ARBA00004571"/>
    </source>
</evidence>
<keyword evidence="9 10" id="KW-0998">Cell outer membrane</keyword>
<gene>
    <name evidence="16" type="ORF">ACFPN2_01715</name>
</gene>
<evidence type="ECO:0000256" key="3">
    <source>
        <dbReference type="ARBA" id="ARBA00022452"/>
    </source>
</evidence>
<dbReference type="PANTHER" id="PTHR47234">
    <property type="match status" value="1"/>
</dbReference>
<comment type="similarity">
    <text evidence="10 11">Belongs to the TonB-dependent receptor family.</text>
</comment>
<keyword evidence="2 10" id="KW-0813">Transport</keyword>
<evidence type="ECO:0000256" key="10">
    <source>
        <dbReference type="PROSITE-ProRule" id="PRU01360"/>
    </source>
</evidence>
<keyword evidence="6" id="KW-0408">Iron</keyword>
<keyword evidence="8 10" id="KW-0472">Membrane</keyword>
<evidence type="ECO:0000256" key="7">
    <source>
        <dbReference type="ARBA" id="ARBA00023077"/>
    </source>
</evidence>
<comment type="caution">
    <text evidence="16">The sequence shown here is derived from an EMBL/GenBank/DDBJ whole genome shotgun (WGS) entry which is preliminary data.</text>
</comment>
<evidence type="ECO:0000256" key="11">
    <source>
        <dbReference type="RuleBase" id="RU003357"/>
    </source>
</evidence>
<keyword evidence="12" id="KW-0732">Signal</keyword>
<dbReference type="PANTHER" id="PTHR47234:SF2">
    <property type="entry name" value="TONB-DEPENDENT RECEPTOR"/>
    <property type="match status" value="1"/>
</dbReference>
<evidence type="ECO:0000256" key="6">
    <source>
        <dbReference type="ARBA" id="ARBA00023004"/>
    </source>
</evidence>
<evidence type="ECO:0000256" key="8">
    <source>
        <dbReference type="ARBA" id="ARBA00023136"/>
    </source>
</evidence>
<evidence type="ECO:0000256" key="12">
    <source>
        <dbReference type="SAM" id="SignalP"/>
    </source>
</evidence>
<protein>
    <submittedName>
        <fullName evidence="16">TonB-dependent receptor</fullName>
    </submittedName>
</protein>
<evidence type="ECO:0000256" key="9">
    <source>
        <dbReference type="ARBA" id="ARBA00023237"/>
    </source>
</evidence>
<dbReference type="InterPro" id="IPR000531">
    <property type="entry name" value="Beta-barrel_TonB"/>
</dbReference>
<organism evidence="16 17">
    <name type="scientific">Steroidobacter flavus</name>
    <dbReference type="NCBI Taxonomy" id="1842136"/>
    <lineage>
        <taxon>Bacteria</taxon>
        <taxon>Pseudomonadati</taxon>
        <taxon>Pseudomonadota</taxon>
        <taxon>Gammaproteobacteria</taxon>
        <taxon>Steroidobacterales</taxon>
        <taxon>Steroidobacteraceae</taxon>
        <taxon>Steroidobacter</taxon>
    </lineage>
</organism>
<evidence type="ECO:0000256" key="2">
    <source>
        <dbReference type="ARBA" id="ARBA00022448"/>
    </source>
</evidence>
<feature type="domain" description="TonB-dependent receptor-like beta-barrel" evidence="13">
    <location>
        <begin position="498"/>
        <end position="987"/>
    </location>
</feature>
<accession>A0ABV8SL77</accession>
<dbReference type="InterPro" id="IPR037066">
    <property type="entry name" value="Plug_dom_sf"/>
</dbReference>
<evidence type="ECO:0000259" key="14">
    <source>
        <dbReference type="Pfam" id="PF07660"/>
    </source>
</evidence>
<name>A0ABV8SL77_9GAMM</name>
<dbReference type="InterPro" id="IPR039426">
    <property type="entry name" value="TonB-dep_rcpt-like"/>
</dbReference>
<feature type="signal peptide" evidence="12">
    <location>
        <begin position="1"/>
        <end position="23"/>
    </location>
</feature>
<evidence type="ECO:0000259" key="13">
    <source>
        <dbReference type="Pfam" id="PF00593"/>
    </source>
</evidence>
<keyword evidence="16" id="KW-0675">Receptor</keyword>
<keyword evidence="4" id="KW-0406">Ion transport</keyword>
<evidence type="ECO:0000256" key="4">
    <source>
        <dbReference type="ARBA" id="ARBA00022496"/>
    </source>
</evidence>
<dbReference type="InterPro" id="IPR011662">
    <property type="entry name" value="Secretin/TonB_short_N"/>
</dbReference>
<dbReference type="PROSITE" id="PS52016">
    <property type="entry name" value="TONB_DEPENDENT_REC_3"/>
    <property type="match status" value="1"/>
</dbReference>
<evidence type="ECO:0000313" key="16">
    <source>
        <dbReference type="EMBL" id="MFC4307785.1"/>
    </source>
</evidence>
<feature type="domain" description="TonB-dependent receptor plug" evidence="15">
    <location>
        <begin position="147"/>
        <end position="259"/>
    </location>
</feature>
<dbReference type="Pfam" id="PF00593">
    <property type="entry name" value="TonB_dep_Rec_b-barrel"/>
    <property type="match status" value="1"/>
</dbReference>
<dbReference type="Gene3D" id="2.170.130.10">
    <property type="entry name" value="TonB-dependent receptor, plug domain"/>
    <property type="match status" value="1"/>
</dbReference>
<dbReference type="Gene3D" id="2.40.170.20">
    <property type="entry name" value="TonB-dependent receptor, beta-barrel domain"/>
    <property type="match status" value="1"/>
</dbReference>
<dbReference type="InterPro" id="IPR036942">
    <property type="entry name" value="Beta-barrel_TonB_sf"/>
</dbReference>
<dbReference type="SUPFAM" id="SSF56935">
    <property type="entry name" value="Porins"/>
    <property type="match status" value="1"/>
</dbReference>
<keyword evidence="17" id="KW-1185">Reference proteome</keyword>
<evidence type="ECO:0000256" key="5">
    <source>
        <dbReference type="ARBA" id="ARBA00022692"/>
    </source>
</evidence>
<dbReference type="Pfam" id="PF07715">
    <property type="entry name" value="Plug"/>
    <property type="match status" value="1"/>
</dbReference>
<dbReference type="EMBL" id="JBHSDU010000001">
    <property type="protein sequence ID" value="MFC4307785.1"/>
    <property type="molecule type" value="Genomic_DNA"/>
</dbReference>
<evidence type="ECO:0000259" key="15">
    <source>
        <dbReference type="Pfam" id="PF07715"/>
    </source>
</evidence>
<dbReference type="Gene3D" id="3.55.50.30">
    <property type="match status" value="1"/>
</dbReference>
<feature type="domain" description="Secretin/TonB short N-terminal" evidence="14">
    <location>
        <begin position="71"/>
        <end position="108"/>
    </location>
</feature>
<dbReference type="RefSeq" id="WP_380594343.1">
    <property type="nucleotide sequence ID" value="NZ_JBHSDU010000001.1"/>
</dbReference>
<keyword evidence="7 11" id="KW-0798">TonB box</keyword>
<dbReference type="Pfam" id="PF07660">
    <property type="entry name" value="STN"/>
    <property type="match status" value="1"/>
</dbReference>
<keyword evidence="3 10" id="KW-1134">Transmembrane beta strand</keyword>
<reference evidence="17" key="1">
    <citation type="journal article" date="2019" name="Int. J. Syst. Evol. Microbiol.">
        <title>The Global Catalogue of Microorganisms (GCM) 10K type strain sequencing project: providing services to taxonomists for standard genome sequencing and annotation.</title>
        <authorList>
            <consortium name="The Broad Institute Genomics Platform"/>
            <consortium name="The Broad Institute Genome Sequencing Center for Infectious Disease"/>
            <person name="Wu L."/>
            <person name="Ma J."/>
        </authorList>
    </citation>
    <scope>NUCLEOTIDE SEQUENCE [LARGE SCALE GENOMIC DNA]</scope>
    <source>
        <strain evidence="17">CGMCC 1.10759</strain>
    </source>
</reference>
<dbReference type="InterPro" id="IPR012910">
    <property type="entry name" value="Plug_dom"/>
</dbReference>
<proteinExistence type="inferred from homology"/>
<comment type="subcellular location">
    <subcellularLocation>
        <location evidence="1 10">Cell outer membrane</location>
        <topology evidence="1 10">Multi-pass membrane protein</topology>
    </subcellularLocation>
</comment>